<accession>A0ABM0M025</accession>
<evidence type="ECO:0000313" key="2">
    <source>
        <dbReference type="Proteomes" id="UP000694865"/>
    </source>
</evidence>
<organism evidence="2 3">
    <name type="scientific">Saccoglossus kowalevskii</name>
    <name type="common">Acorn worm</name>
    <dbReference type="NCBI Taxonomy" id="10224"/>
    <lineage>
        <taxon>Eukaryota</taxon>
        <taxon>Metazoa</taxon>
        <taxon>Hemichordata</taxon>
        <taxon>Enteropneusta</taxon>
        <taxon>Harrimaniidae</taxon>
        <taxon>Saccoglossus</taxon>
    </lineage>
</organism>
<evidence type="ECO:0000313" key="3">
    <source>
        <dbReference type="RefSeq" id="XP_006813366.1"/>
    </source>
</evidence>
<name>A0ABM0M025_SACKO</name>
<reference evidence="3" key="1">
    <citation type="submission" date="2025-08" db="UniProtKB">
        <authorList>
            <consortium name="RefSeq"/>
        </authorList>
    </citation>
    <scope>IDENTIFICATION</scope>
    <source>
        <tissue evidence="3">Testes</tissue>
    </source>
</reference>
<feature type="compositionally biased region" description="Basic residues" evidence="1">
    <location>
        <begin position="7"/>
        <end position="27"/>
    </location>
</feature>
<dbReference type="Proteomes" id="UP000694865">
    <property type="component" value="Unplaced"/>
</dbReference>
<gene>
    <name evidence="3" type="primary">LOC102806694</name>
</gene>
<keyword evidence="2" id="KW-1185">Reference proteome</keyword>
<dbReference type="RefSeq" id="XP_006813366.1">
    <property type="nucleotide sequence ID" value="XM_006813303.1"/>
</dbReference>
<feature type="compositionally biased region" description="Basic and acidic residues" evidence="1">
    <location>
        <begin position="29"/>
        <end position="49"/>
    </location>
</feature>
<sequence length="112" mass="13580">MEESERKKKKKRKHNKRKRNKRKHSKSQRSSDIHSAALEKKKSPDQRIIIEDDEMRRMIRKKIGLYHVNPEHMEQLQDQGIKVRLGKWKKTEDQYLLNTIIKYCKAKKCTLP</sequence>
<evidence type="ECO:0000256" key="1">
    <source>
        <dbReference type="SAM" id="MobiDB-lite"/>
    </source>
</evidence>
<proteinExistence type="predicted"/>
<protein>
    <submittedName>
        <fullName evidence="3">Uncharacterized protein LOC102806694</fullName>
    </submittedName>
</protein>
<feature type="region of interest" description="Disordered" evidence="1">
    <location>
        <begin position="1"/>
        <end position="49"/>
    </location>
</feature>
<dbReference type="GeneID" id="102806694"/>